<dbReference type="InterPro" id="IPR016024">
    <property type="entry name" value="ARM-type_fold"/>
</dbReference>
<proteinExistence type="predicted"/>
<dbReference type="AlphaFoldDB" id="A0A1I4LKC3"/>
<keyword evidence="2" id="KW-1185">Reference proteome</keyword>
<evidence type="ECO:0000313" key="2">
    <source>
        <dbReference type="Proteomes" id="UP000199144"/>
    </source>
</evidence>
<name>A0A1I4LKC3_9RHOB</name>
<gene>
    <name evidence="1" type="ORF">SAMN04488042_102127</name>
</gene>
<dbReference type="Proteomes" id="UP000199144">
    <property type="component" value="Unassembled WGS sequence"/>
</dbReference>
<sequence length="387" mass="43286">MAATSTRRSDPLAQGFSLKDQLFNADSLGDLAAEYSAAIPGFDAEDFHTEVVAGLEGRELLERLEWIADCVEKRLAADFVTMAAQLEAAMPAPLDPTLRDDDFGRFIHAVPGILAVRHGLEAHRERALDLLHAATQRFSMEFYIRPFLNRWPEETMARLRRWAEDENYHVRRLVSEGTRPKLPWAKKIDLDPTEPLPLLDTLHADPTRYVTRSVANHLNDIAKFAPDQVISRLKEWQEADRQDKRELDWMTRHGLRTLVKQGEPGALALLGYHQDAPVAVAELALAQDRLAIGETLDLSVVLETRGGAPVPVLVDYVITFHRPNGRQGRKVFKLKQGLVPAEGRLRLAKAHPLKGNATTFTLHPGPHRVAIQVNGKVMGEIGFELTS</sequence>
<protein>
    <submittedName>
        <fullName evidence="1">3-methyladenine DNA glycosylase AlkC</fullName>
    </submittedName>
</protein>
<dbReference type="STRING" id="254406.SAMN04488042_102127"/>
<reference evidence="1 2" key="1">
    <citation type="submission" date="2016-10" db="EMBL/GenBank/DDBJ databases">
        <authorList>
            <person name="de Groot N.N."/>
        </authorList>
    </citation>
    <scope>NUCLEOTIDE SEQUENCE [LARGE SCALE GENOMIC DNA]</scope>
    <source>
        <strain evidence="1 2">DSM 15283</strain>
    </source>
</reference>
<accession>A0A1I4LKC3</accession>
<dbReference type="Gene3D" id="1.25.40.290">
    <property type="entry name" value="ARM repeat domains"/>
    <property type="match status" value="1"/>
</dbReference>
<dbReference type="SUPFAM" id="SSF48371">
    <property type="entry name" value="ARM repeat"/>
    <property type="match status" value="1"/>
</dbReference>
<evidence type="ECO:0000313" key="1">
    <source>
        <dbReference type="EMBL" id="SFL91422.1"/>
    </source>
</evidence>
<dbReference type="EMBL" id="FOTQ01000002">
    <property type="protein sequence ID" value="SFL91422.1"/>
    <property type="molecule type" value="Genomic_DNA"/>
</dbReference>
<organism evidence="1 2">
    <name type="scientific">Shimia aestuarii</name>
    <dbReference type="NCBI Taxonomy" id="254406"/>
    <lineage>
        <taxon>Bacteria</taxon>
        <taxon>Pseudomonadati</taxon>
        <taxon>Pseudomonadota</taxon>
        <taxon>Alphaproteobacteria</taxon>
        <taxon>Rhodobacterales</taxon>
        <taxon>Roseobacteraceae</taxon>
    </lineage>
</organism>